<dbReference type="InterPro" id="IPR001650">
    <property type="entry name" value="Helicase_C-like"/>
</dbReference>
<dbReference type="Gene3D" id="3.40.50.300">
    <property type="entry name" value="P-loop containing nucleotide triphosphate hydrolases"/>
    <property type="match status" value="1"/>
</dbReference>
<evidence type="ECO:0000313" key="4">
    <source>
        <dbReference type="Proteomes" id="UP000305417"/>
    </source>
</evidence>
<evidence type="ECO:0000256" key="1">
    <source>
        <dbReference type="SAM" id="MobiDB-lite"/>
    </source>
</evidence>
<evidence type="ECO:0000259" key="2">
    <source>
        <dbReference type="Pfam" id="PF00271"/>
    </source>
</evidence>
<dbReference type="SUPFAM" id="SSF52540">
    <property type="entry name" value="P-loop containing nucleoside triphosphate hydrolases"/>
    <property type="match status" value="1"/>
</dbReference>
<keyword evidence="4" id="KW-1185">Reference proteome</keyword>
<feature type="domain" description="Helicase C-terminal" evidence="2">
    <location>
        <begin position="9"/>
        <end position="68"/>
    </location>
</feature>
<evidence type="ECO:0000313" key="3">
    <source>
        <dbReference type="EMBL" id="TLS95877.1"/>
    </source>
</evidence>
<accession>A0ABY2V287</accession>
<dbReference type="EMBL" id="VBUC01000038">
    <property type="protein sequence ID" value="TLS95877.1"/>
    <property type="molecule type" value="Genomic_DNA"/>
</dbReference>
<comment type="caution">
    <text evidence="3">The sequence shown here is derived from an EMBL/GenBank/DDBJ whole genome shotgun (WGS) entry which is preliminary data.</text>
</comment>
<sequence>MLPKNIFLESDEHSGQLSSEGQREVQDKFKEGKINILSSSTTFEMGVDLGSLDAVFMRNMPPKTSNYQSCRKKN</sequence>
<organism evidence="3 4">
    <name type="scientific">Aliarcobacter cibarius</name>
    <dbReference type="NCBI Taxonomy" id="255507"/>
    <lineage>
        <taxon>Bacteria</taxon>
        <taxon>Pseudomonadati</taxon>
        <taxon>Campylobacterota</taxon>
        <taxon>Epsilonproteobacteria</taxon>
        <taxon>Campylobacterales</taxon>
        <taxon>Arcobacteraceae</taxon>
        <taxon>Aliarcobacter</taxon>
    </lineage>
</organism>
<dbReference type="PANTHER" id="PTHR47957:SF3">
    <property type="entry name" value="ATP-DEPENDENT HELICASE HRQ1"/>
    <property type="match status" value="1"/>
</dbReference>
<feature type="region of interest" description="Disordered" evidence="1">
    <location>
        <begin position="1"/>
        <end position="24"/>
    </location>
</feature>
<proteinExistence type="predicted"/>
<dbReference type="InterPro" id="IPR027417">
    <property type="entry name" value="P-loop_NTPase"/>
</dbReference>
<dbReference type="Proteomes" id="UP000305417">
    <property type="component" value="Unassembled WGS sequence"/>
</dbReference>
<protein>
    <recommendedName>
        <fullName evidence="2">Helicase C-terminal domain-containing protein</fullName>
    </recommendedName>
</protein>
<gene>
    <name evidence="3" type="ORF">FE247_10525</name>
</gene>
<name>A0ABY2V287_9BACT</name>
<dbReference type="PANTHER" id="PTHR47957">
    <property type="entry name" value="ATP-DEPENDENT HELICASE HRQ1"/>
    <property type="match status" value="1"/>
</dbReference>
<reference evidence="3 4" key="1">
    <citation type="submission" date="2019-05" db="EMBL/GenBank/DDBJ databases">
        <title>Arcobacter cibarius and Arcobacter thereius providing challenges in identification an antibiotic susceptibility and Quinolone resistance.</title>
        <authorList>
            <person name="Busch A."/>
            <person name="Hanel I."/>
            <person name="Hotzel H."/>
            <person name="Tomaso H."/>
        </authorList>
    </citation>
    <scope>NUCLEOTIDE SEQUENCE [LARGE SCALE GENOMIC DNA]</scope>
    <source>
        <strain evidence="3 4">16CS0831-2</strain>
    </source>
</reference>
<dbReference type="Pfam" id="PF00271">
    <property type="entry name" value="Helicase_C"/>
    <property type="match status" value="1"/>
</dbReference>